<keyword evidence="2" id="KW-1185">Reference proteome</keyword>
<accession>I6WC98</accession>
<evidence type="ECO:0000313" key="2">
    <source>
        <dbReference type="Proteomes" id="UP000006037"/>
    </source>
</evidence>
<dbReference type="Proteomes" id="UP000006037">
    <property type="component" value="Segment"/>
</dbReference>
<dbReference type="Pfam" id="PF03230">
    <property type="entry name" value="Antirestrict"/>
    <property type="match status" value="1"/>
</dbReference>
<dbReference type="Gene3D" id="3.30.70.3580">
    <property type="entry name" value="Antirestriction protein"/>
    <property type="match status" value="1"/>
</dbReference>
<dbReference type="OrthoDB" id="24603at10239"/>
<dbReference type="EMBL" id="JX131330">
    <property type="protein sequence ID" value="AFN39615.1"/>
    <property type="molecule type" value="Genomic_DNA"/>
</dbReference>
<sequence>MENPDMSKITATRIDNDEQRLQVLPAHFGADFLRVEMALYDHLQKMAPEDYNGGYWFMYQLSNGAMYLAPAITDRKLRLTVDTNGYSGEVSGDAAGLITCLFVFNALCWKYPQRQDYVDLFYKLRDFAFDHPEAEEIIAAID</sequence>
<dbReference type="RefSeq" id="YP_006561051.1">
    <property type="nucleotide sequence ID" value="NC_018282.1"/>
</dbReference>
<evidence type="ECO:0000313" key="1">
    <source>
        <dbReference type="EMBL" id="AFN39615.1"/>
    </source>
</evidence>
<gene>
    <name evidence="1" type="ORF">MP1412_44</name>
</gene>
<proteinExistence type="predicted"/>
<reference evidence="1 2" key="1">
    <citation type="journal article" date="2012" name="J. Virol.">
        <title>Complete Genome Sequence of Pseudomonas aeruginosa Siphophage MP1412.</title>
        <authorList>
            <person name="Bae H.W."/>
            <person name="Chung I.Y."/>
            <person name="Sim N."/>
            <person name="Cho Y.H."/>
        </authorList>
    </citation>
    <scope>NUCLEOTIDE SEQUENCE [LARGE SCALE GENOMIC DNA]</scope>
</reference>
<dbReference type="GeneID" id="13405128"/>
<dbReference type="InterPro" id="IPR042297">
    <property type="entry name" value="Antirestriction_sf"/>
</dbReference>
<dbReference type="InterPro" id="IPR004914">
    <property type="entry name" value="Antirestrict"/>
</dbReference>
<organism evidence="1 2">
    <name type="scientific">Pseudomonas phage MP1412</name>
    <dbReference type="NCBI Taxonomy" id="1204517"/>
    <lineage>
        <taxon>Viruses</taxon>
        <taxon>Duplodnaviria</taxon>
        <taxon>Heunggongvirae</taxon>
        <taxon>Uroviricota</taxon>
        <taxon>Caudoviricetes</taxon>
        <taxon>Mesyanzhinovviridae</taxon>
        <taxon>Rabinowitzvirinae</taxon>
        <taxon>Yuavirus</taxon>
        <taxon>Yuavirus MP1412</taxon>
        <taxon>Pseudomonas virus MP1412</taxon>
    </lineage>
</organism>
<dbReference type="KEGG" id="vg:13405128"/>
<protein>
    <submittedName>
        <fullName evidence="1">Antirestriction protein</fullName>
    </submittedName>
</protein>
<name>I6WC98_9CAUD</name>